<evidence type="ECO:0000259" key="14">
    <source>
        <dbReference type="PROSITE" id="PS50950"/>
    </source>
</evidence>
<dbReference type="InterPro" id="IPR026516">
    <property type="entry name" value="THAP1/10"/>
</dbReference>
<evidence type="ECO:0000256" key="12">
    <source>
        <dbReference type="PROSITE-ProRule" id="PRU00309"/>
    </source>
</evidence>
<keyword evidence="8 12" id="KW-0238">DNA-binding</keyword>
<dbReference type="Pfam" id="PF05485">
    <property type="entry name" value="THAP"/>
    <property type="match status" value="1"/>
</dbReference>
<evidence type="ECO:0000256" key="5">
    <source>
        <dbReference type="ARBA" id="ARBA00022833"/>
    </source>
</evidence>
<organism evidence="15">
    <name type="scientific">Capitella teleta</name>
    <name type="common">Polychaete worm</name>
    <dbReference type="NCBI Taxonomy" id="283909"/>
    <lineage>
        <taxon>Eukaryota</taxon>
        <taxon>Metazoa</taxon>
        <taxon>Spiralia</taxon>
        <taxon>Lophotrochozoa</taxon>
        <taxon>Annelida</taxon>
        <taxon>Polychaeta</taxon>
        <taxon>Sedentaria</taxon>
        <taxon>Scolecida</taxon>
        <taxon>Capitellidae</taxon>
        <taxon>Capitella</taxon>
    </lineage>
</organism>
<dbReference type="InterPro" id="IPR006612">
    <property type="entry name" value="THAP_Znf"/>
</dbReference>
<dbReference type="AlphaFoldDB" id="R7UYS4"/>
<dbReference type="HOGENOM" id="CLU_1526614_0_0_1"/>
<evidence type="ECO:0000256" key="8">
    <source>
        <dbReference type="ARBA" id="ARBA00023125"/>
    </source>
</evidence>
<dbReference type="EMBL" id="AMQN01000857">
    <property type="status" value="NOT_ANNOTATED_CDS"/>
    <property type="molecule type" value="Genomic_DNA"/>
</dbReference>
<dbReference type="Proteomes" id="UP000014760">
    <property type="component" value="Unassembled WGS sequence"/>
</dbReference>
<protein>
    <recommendedName>
        <fullName evidence="14">THAP-type domain-containing protein</fullName>
    </recommendedName>
</protein>
<dbReference type="PANTHER" id="PTHR46600">
    <property type="entry name" value="THAP DOMAIN-CONTAINING"/>
    <property type="match status" value="1"/>
</dbReference>
<keyword evidence="4 12" id="KW-0863">Zinc-finger</keyword>
<evidence type="ECO:0000313" key="16">
    <source>
        <dbReference type="EnsemblMetazoa" id="CapteP193843"/>
    </source>
</evidence>
<dbReference type="GO" id="GO:0043565">
    <property type="term" value="F:sequence-specific DNA binding"/>
    <property type="evidence" value="ECO:0007669"/>
    <property type="project" value="InterPro"/>
</dbReference>
<evidence type="ECO:0000256" key="11">
    <source>
        <dbReference type="ARBA" id="ARBA00023306"/>
    </source>
</evidence>
<dbReference type="OrthoDB" id="5982876at2759"/>
<comment type="similarity">
    <text evidence="2">Belongs to the THAP1 family.</text>
</comment>
<dbReference type="STRING" id="283909.R7UYS4"/>
<keyword evidence="3" id="KW-0479">Metal-binding</keyword>
<dbReference type="PROSITE" id="PS50950">
    <property type="entry name" value="ZF_THAP"/>
    <property type="match status" value="1"/>
</dbReference>
<dbReference type="SUPFAM" id="SSF57716">
    <property type="entry name" value="Glucocorticoid receptor-like (DNA-binding domain)"/>
    <property type="match status" value="1"/>
</dbReference>
<evidence type="ECO:0000313" key="15">
    <source>
        <dbReference type="EMBL" id="ELU11442.1"/>
    </source>
</evidence>
<feature type="domain" description="THAP-type" evidence="14">
    <location>
        <begin position="1"/>
        <end position="82"/>
    </location>
</feature>
<evidence type="ECO:0000256" key="2">
    <source>
        <dbReference type="ARBA" id="ARBA00006177"/>
    </source>
</evidence>
<reference evidence="16" key="3">
    <citation type="submission" date="2015-06" db="UniProtKB">
        <authorList>
            <consortium name="EnsemblMetazoa"/>
        </authorList>
    </citation>
    <scope>IDENTIFICATION</scope>
</reference>
<reference evidence="17" key="1">
    <citation type="submission" date="2012-12" db="EMBL/GenBank/DDBJ databases">
        <authorList>
            <person name="Hellsten U."/>
            <person name="Grimwood J."/>
            <person name="Chapman J.A."/>
            <person name="Shapiro H."/>
            <person name="Aerts A."/>
            <person name="Otillar R.P."/>
            <person name="Terry A.Y."/>
            <person name="Boore J.L."/>
            <person name="Simakov O."/>
            <person name="Marletaz F."/>
            <person name="Cho S.-J."/>
            <person name="Edsinger-Gonzales E."/>
            <person name="Havlak P."/>
            <person name="Kuo D.-H."/>
            <person name="Larsson T."/>
            <person name="Lv J."/>
            <person name="Arendt D."/>
            <person name="Savage R."/>
            <person name="Osoegawa K."/>
            <person name="de Jong P."/>
            <person name="Lindberg D.R."/>
            <person name="Seaver E.C."/>
            <person name="Weisblat D.A."/>
            <person name="Putnam N.H."/>
            <person name="Grigoriev I.V."/>
            <person name="Rokhsar D.S."/>
        </authorList>
    </citation>
    <scope>NUCLEOTIDE SEQUENCE</scope>
    <source>
        <strain evidence="17">I ESC-2004</strain>
    </source>
</reference>
<dbReference type="GO" id="GO:0005654">
    <property type="term" value="C:nucleoplasm"/>
    <property type="evidence" value="ECO:0007669"/>
    <property type="project" value="UniProtKB-SubCell"/>
</dbReference>
<evidence type="ECO:0000256" key="4">
    <source>
        <dbReference type="ARBA" id="ARBA00022771"/>
    </source>
</evidence>
<dbReference type="GO" id="GO:0008270">
    <property type="term" value="F:zinc ion binding"/>
    <property type="evidence" value="ECO:0007669"/>
    <property type="project" value="UniProtKB-KW"/>
</dbReference>
<comment type="subcellular location">
    <subcellularLocation>
        <location evidence="1">Nucleus</location>
        <location evidence="1">Nucleoplasm</location>
    </subcellularLocation>
</comment>
<evidence type="ECO:0000256" key="13">
    <source>
        <dbReference type="SAM" id="MobiDB-lite"/>
    </source>
</evidence>
<reference evidence="15 17" key="2">
    <citation type="journal article" date="2013" name="Nature">
        <title>Insights into bilaterian evolution from three spiralian genomes.</title>
        <authorList>
            <person name="Simakov O."/>
            <person name="Marletaz F."/>
            <person name="Cho S.J."/>
            <person name="Edsinger-Gonzales E."/>
            <person name="Havlak P."/>
            <person name="Hellsten U."/>
            <person name="Kuo D.H."/>
            <person name="Larsson T."/>
            <person name="Lv J."/>
            <person name="Arendt D."/>
            <person name="Savage R."/>
            <person name="Osoegawa K."/>
            <person name="de Jong P."/>
            <person name="Grimwood J."/>
            <person name="Chapman J.A."/>
            <person name="Shapiro H."/>
            <person name="Aerts A."/>
            <person name="Otillar R.P."/>
            <person name="Terry A.Y."/>
            <person name="Boore J.L."/>
            <person name="Grigoriev I.V."/>
            <person name="Lindberg D.R."/>
            <person name="Seaver E.C."/>
            <person name="Weisblat D.A."/>
            <person name="Putnam N.H."/>
            <person name="Rokhsar D.S."/>
        </authorList>
    </citation>
    <scope>NUCLEOTIDE SEQUENCE</scope>
    <source>
        <strain evidence="15 17">I ESC-2004</strain>
    </source>
</reference>
<dbReference type="EnsemblMetazoa" id="CapteT193843">
    <property type="protein sequence ID" value="CapteP193843"/>
    <property type="gene ID" value="CapteG193843"/>
</dbReference>
<dbReference type="PANTHER" id="PTHR46600:SF1">
    <property type="entry name" value="THAP DOMAIN-CONTAINING PROTEIN 1"/>
    <property type="match status" value="1"/>
</dbReference>
<feature type="compositionally biased region" description="Basic and acidic residues" evidence="13">
    <location>
        <begin position="100"/>
        <end position="136"/>
    </location>
</feature>
<evidence type="ECO:0000256" key="1">
    <source>
        <dbReference type="ARBA" id="ARBA00004642"/>
    </source>
</evidence>
<keyword evidence="5" id="KW-0862">Zinc</keyword>
<evidence type="ECO:0000256" key="3">
    <source>
        <dbReference type="ARBA" id="ARBA00022723"/>
    </source>
</evidence>
<keyword evidence="10" id="KW-0539">Nucleus</keyword>
<keyword evidence="7" id="KW-0175">Coiled coil</keyword>
<keyword evidence="9" id="KW-0804">Transcription</keyword>
<accession>R7UYS4</accession>
<keyword evidence="6" id="KW-0805">Transcription regulation</keyword>
<sequence length="176" mass="20563">MPVCSAFGCQRRPERDRKDGITFHKFPRCPGLRKKWIAATRRENFTPSKFAVLCSCHFLEKDMDRTSLSCVRVREGAIPSVFSALHLQPKPRSNRKHRKDRSETQKNPNRLEDSESERLDIKSEIDSESERLDIKSEIDSESERLDIKSEIDSESERLDIKSEIDSESERLDMNFF</sequence>
<dbReference type="SMART" id="SM00980">
    <property type="entry name" value="THAP"/>
    <property type="match status" value="1"/>
</dbReference>
<evidence type="ECO:0000256" key="7">
    <source>
        <dbReference type="ARBA" id="ARBA00023054"/>
    </source>
</evidence>
<proteinExistence type="inferred from homology"/>
<keyword evidence="11" id="KW-0131">Cell cycle</keyword>
<evidence type="ECO:0000256" key="9">
    <source>
        <dbReference type="ARBA" id="ARBA00023163"/>
    </source>
</evidence>
<dbReference type="EMBL" id="KB296703">
    <property type="protein sequence ID" value="ELU11442.1"/>
    <property type="molecule type" value="Genomic_DNA"/>
</dbReference>
<evidence type="ECO:0000256" key="10">
    <source>
        <dbReference type="ARBA" id="ARBA00023242"/>
    </source>
</evidence>
<keyword evidence="17" id="KW-1185">Reference proteome</keyword>
<gene>
    <name evidence="15" type="ORF">CAPTEDRAFT_193843</name>
</gene>
<evidence type="ECO:0000256" key="6">
    <source>
        <dbReference type="ARBA" id="ARBA00023015"/>
    </source>
</evidence>
<name>R7UYS4_CAPTE</name>
<dbReference type="SMART" id="SM00692">
    <property type="entry name" value="DM3"/>
    <property type="match status" value="1"/>
</dbReference>
<dbReference type="OMA" id="IHENCLT"/>
<feature type="region of interest" description="Disordered" evidence="13">
    <location>
        <begin position="89"/>
        <end position="136"/>
    </location>
</feature>
<evidence type="ECO:0000313" key="17">
    <source>
        <dbReference type="Proteomes" id="UP000014760"/>
    </source>
</evidence>